<proteinExistence type="predicted"/>
<feature type="domain" description="Putative restriction endonuclease" evidence="2">
    <location>
        <begin position="32"/>
        <end position="147"/>
    </location>
</feature>
<protein>
    <recommendedName>
        <fullName evidence="2">Putative restriction endonuclease domain-containing protein</fullName>
    </recommendedName>
</protein>
<dbReference type="Pfam" id="PF05685">
    <property type="entry name" value="Uma2"/>
    <property type="match status" value="1"/>
</dbReference>
<dbReference type="OrthoDB" id="952185at2"/>
<organism evidence="3 4">
    <name type="scientific">Longimonas halophila</name>
    <dbReference type="NCBI Taxonomy" id="1469170"/>
    <lineage>
        <taxon>Bacteria</taxon>
        <taxon>Pseudomonadati</taxon>
        <taxon>Rhodothermota</taxon>
        <taxon>Rhodothermia</taxon>
        <taxon>Rhodothermales</taxon>
        <taxon>Salisaetaceae</taxon>
        <taxon>Longimonas</taxon>
    </lineage>
</organism>
<dbReference type="EMBL" id="PDEP01000001">
    <property type="protein sequence ID" value="PEN09399.1"/>
    <property type="molecule type" value="Genomic_DNA"/>
</dbReference>
<evidence type="ECO:0000313" key="4">
    <source>
        <dbReference type="Proteomes" id="UP000221024"/>
    </source>
</evidence>
<evidence type="ECO:0000259" key="2">
    <source>
        <dbReference type="Pfam" id="PF05685"/>
    </source>
</evidence>
<sequence length="180" mass="19634">MPTVFTSTDARIPMETTSSPQTVSDYERERGKPMPSKAHGYTQANLILALSDHRDRFTIFSELTLDLDGRELTPDLSLYAVADVDLLHDDVRVQEPPLLAVEIQSPTQSMQAILEKIEFLLGAGVQSCWLVQPPLRTVTVFPGTLDGTTVSSGTVVDPVLDIEIDVEAVFNQGATGNPHS</sequence>
<dbReference type="CDD" id="cd06260">
    <property type="entry name" value="DUF820-like"/>
    <property type="match status" value="1"/>
</dbReference>
<feature type="compositionally biased region" description="Polar residues" evidence="1">
    <location>
        <begin position="1"/>
        <end position="24"/>
    </location>
</feature>
<dbReference type="PANTHER" id="PTHR34107:SF5">
    <property type="entry name" value="SLL1355 PROTEIN"/>
    <property type="match status" value="1"/>
</dbReference>
<evidence type="ECO:0000256" key="1">
    <source>
        <dbReference type="SAM" id="MobiDB-lite"/>
    </source>
</evidence>
<dbReference type="SUPFAM" id="SSF52980">
    <property type="entry name" value="Restriction endonuclease-like"/>
    <property type="match status" value="1"/>
</dbReference>
<reference evidence="3 4" key="1">
    <citation type="submission" date="2017-10" db="EMBL/GenBank/DDBJ databases">
        <title>Draft genome of Longimonas halophila.</title>
        <authorList>
            <person name="Goh K.M."/>
            <person name="Shamsir M.S."/>
            <person name="Lim S.W."/>
        </authorList>
    </citation>
    <scope>NUCLEOTIDE SEQUENCE [LARGE SCALE GENOMIC DNA]</scope>
    <source>
        <strain evidence="3 4">KCTC 42399</strain>
    </source>
</reference>
<dbReference type="InterPro" id="IPR011335">
    <property type="entry name" value="Restrct_endonuc-II-like"/>
</dbReference>
<evidence type="ECO:0000313" key="3">
    <source>
        <dbReference type="EMBL" id="PEN09399.1"/>
    </source>
</evidence>
<keyword evidence="4" id="KW-1185">Reference proteome</keyword>
<comment type="caution">
    <text evidence="3">The sequence shown here is derived from an EMBL/GenBank/DDBJ whole genome shotgun (WGS) entry which is preliminary data.</text>
</comment>
<dbReference type="Gene3D" id="3.90.1570.10">
    <property type="entry name" value="tt1808, chain A"/>
    <property type="match status" value="1"/>
</dbReference>
<dbReference type="Proteomes" id="UP000221024">
    <property type="component" value="Unassembled WGS sequence"/>
</dbReference>
<feature type="region of interest" description="Disordered" evidence="1">
    <location>
        <begin position="1"/>
        <end position="37"/>
    </location>
</feature>
<dbReference type="AlphaFoldDB" id="A0A2H3P4F9"/>
<dbReference type="InterPro" id="IPR012296">
    <property type="entry name" value="Nuclease_put_TT1808"/>
</dbReference>
<gene>
    <name evidence="3" type="ORF">CRI93_01350</name>
</gene>
<dbReference type="PANTHER" id="PTHR34107">
    <property type="entry name" value="SLL0198 PROTEIN-RELATED"/>
    <property type="match status" value="1"/>
</dbReference>
<dbReference type="InterPro" id="IPR008538">
    <property type="entry name" value="Uma2"/>
</dbReference>
<accession>A0A2H3P4F9</accession>
<name>A0A2H3P4F9_9BACT</name>